<evidence type="ECO:0000259" key="1">
    <source>
        <dbReference type="Pfam" id="PF18546"/>
    </source>
</evidence>
<feature type="domain" description="Metanogen output" evidence="1">
    <location>
        <begin position="1"/>
        <end position="36"/>
    </location>
</feature>
<accession>A0A0P8A6N1</accession>
<sequence>MMTKAIFARIGVHIYKDINVDIKKTIAGGDDCCLVELFMRA</sequence>
<dbReference type="Pfam" id="PF18546">
    <property type="entry name" value="MetOD1"/>
    <property type="match status" value="1"/>
</dbReference>
<evidence type="ECO:0000313" key="2">
    <source>
        <dbReference type="EMBL" id="KPQ42241.1"/>
    </source>
</evidence>
<proteinExistence type="predicted"/>
<dbReference type="InterPro" id="IPR041359">
    <property type="entry name" value="MetOD1"/>
</dbReference>
<dbReference type="AlphaFoldDB" id="A0A0P8A6N1"/>
<dbReference type="EMBL" id="LKCM01000250">
    <property type="protein sequence ID" value="KPQ42241.1"/>
    <property type="molecule type" value="Genomic_DNA"/>
</dbReference>
<name>A0A0P8A6N1_9EURY</name>
<comment type="caution">
    <text evidence="2">The sequence shown here is derived from an EMBL/GenBank/DDBJ whole genome shotgun (WGS) entry which is preliminary data.</text>
</comment>
<protein>
    <recommendedName>
        <fullName evidence="1">Metanogen output domain-containing protein</fullName>
    </recommendedName>
</protein>
<evidence type="ECO:0000313" key="3">
    <source>
        <dbReference type="Proteomes" id="UP000050360"/>
    </source>
</evidence>
<reference evidence="2 3" key="1">
    <citation type="submission" date="2015-09" db="EMBL/GenBank/DDBJ databases">
        <title>A metagenomics-based metabolic model of nitrate-dependent anaerobic oxidation of methane by Methanoperedens-like archaea.</title>
        <authorList>
            <person name="Arshad A."/>
            <person name="Speth D.R."/>
            <person name="De Graaf R.M."/>
            <person name="Op Den Camp H.J."/>
            <person name="Jetten M.S."/>
            <person name="Welte C.U."/>
        </authorList>
    </citation>
    <scope>NUCLEOTIDE SEQUENCE [LARGE SCALE GENOMIC DNA]</scope>
</reference>
<organism evidence="2 3">
    <name type="scientific">Candidatus Methanoperedens nitratireducens</name>
    <dbReference type="NCBI Taxonomy" id="1392998"/>
    <lineage>
        <taxon>Archaea</taxon>
        <taxon>Methanobacteriati</taxon>
        <taxon>Methanobacteriota</taxon>
        <taxon>Stenosarchaea group</taxon>
        <taxon>Methanomicrobia</taxon>
        <taxon>Methanosarcinales</taxon>
        <taxon>ANME-2 cluster</taxon>
        <taxon>Candidatus Methanoperedentaceae</taxon>
        <taxon>Candidatus Methanoperedens</taxon>
    </lineage>
</organism>
<dbReference type="Proteomes" id="UP000050360">
    <property type="component" value="Unassembled WGS sequence"/>
</dbReference>
<gene>
    <name evidence="2" type="ORF">MPEBLZ_03200</name>
</gene>